<gene>
    <name evidence="2" type="ORF">FB468_2690</name>
</gene>
<dbReference type="Proteomes" id="UP000319094">
    <property type="component" value="Unassembled WGS sequence"/>
</dbReference>
<evidence type="ECO:0000313" key="2">
    <source>
        <dbReference type="EMBL" id="TQL44629.1"/>
    </source>
</evidence>
<dbReference type="InterPro" id="IPR029032">
    <property type="entry name" value="AhpD-like"/>
</dbReference>
<dbReference type="RefSeq" id="WP_141887790.1">
    <property type="nucleotide sequence ID" value="NZ_BAAAUY010000003.1"/>
</dbReference>
<evidence type="ECO:0000313" key="3">
    <source>
        <dbReference type="Proteomes" id="UP000319094"/>
    </source>
</evidence>
<feature type="domain" description="Carboxymuconolactone decarboxylase-like" evidence="1">
    <location>
        <begin position="24"/>
        <end position="103"/>
    </location>
</feature>
<dbReference type="Pfam" id="PF02627">
    <property type="entry name" value="CMD"/>
    <property type="match status" value="1"/>
</dbReference>
<proteinExistence type="predicted"/>
<dbReference type="PANTHER" id="PTHR35446:SF2">
    <property type="entry name" value="CARBOXYMUCONOLACTONE DECARBOXYLASE-LIKE DOMAIN-CONTAINING PROTEIN"/>
    <property type="match status" value="1"/>
</dbReference>
<dbReference type="NCBIfam" id="TIGR00778">
    <property type="entry name" value="ahpD_dom"/>
    <property type="match status" value="1"/>
</dbReference>
<dbReference type="SUPFAM" id="SSF69118">
    <property type="entry name" value="AhpD-like"/>
    <property type="match status" value="1"/>
</dbReference>
<protein>
    <submittedName>
        <fullName evidence="2">AhpD family alkylhydroperoxidase</fullName>
    </submittedName>
</protein>
<keyword evidence="3" id="KW-1185">Reference proteome</keyword>
<dbReference type="EMBL" id="VFON01000001">
    <property type="protein sequence ID" value="TQL44629.1"/>
    <property type="molecule type" value="Genomic_DNA"/>
</dbReference>
<dbReference type="Gene3D" id="1.20.1290.10">
    <property type="entry name" value="AhpD-like"/>
    <property type="match status" value="1"/>
</dbReference>
<name>A0A542Y966_9MICO</name>
<organism evidence="2 3">
    <name type="scientific">Leucobacter komagatae</name>
    <dbReference type="NCBI Taxonomy" id="55969"/>
    <lineage>
        <taxon>Bacteria</taxon>
        <taxon>Bacillati</taxon>
        <taxon>Actinomycetota</taxon>
        <taxon>Actinomycetes</taxon>
        <taxon>Micrococcales</taxon>
        <taxon>Microbacteriaceae</taxon>
        <taxon>Leucobacter</taxon>
    </lineage>
</organism>
<sequence>MPPTSPTNLTNLSKQHPAVYEQLSAFSAAAEEAAADAGIGAKLVELIKIRVSQLNGCAFCTRLHSRDAVKLGETNDRLAVLPAWWESQYFSDIEAAALGLAEEVTRLSVPQRTEWDTGALNPAQISAVSWLALVMGAWNRVAIRSGYRVAP</sequence>
<dbReference type="InterPro" id="IPR003779">
    <property type="entry name" value="CMD-like"/>
</dbReference>
<comment type="caution">
    <text evidence="2">The sequence shown here is derived from an EMBL/GenBank/DDBJ whole genome shotgun (WGS) entry which is preliminary data.</text>
</comment>
<keyword evidence="2" id="KW-0575">Peroxidase</keyword>
<dbReference type="GO" id="GO:0051920">
    <property type="term" value="F:peroxiredoxin activity"/>
    <property type="evidence" value="ECO:0007669"/>
    <property type="project" value="InterPro"/>
</dbReference>
<reference evidence="2 3" key="1">
    <citation type="submission" date="2019-06" db="EMBL/GenBank/DDBJ databases">
        <title>Sequencing the genomes of 1000 actinobacteria strains.</title>
        <authorList>
            <person name="Klenk H.-P."/>
        </authorList>
    </citation>
    <scope>NUCLEOTIDE SEQUENCE [LARGE SCALE GENOMIC DNA]</scope>
    <source>
        <strain evidence="2 3">DSM 8803</strain>
    </source>
</reference>
<keyword evidence="2" id="KW-0560">Oxidoreductase</keyword>
<dbReference type="PANTHER" id="PTHR35446">
    <property type="entry name" value="SI:CH211-175M2.5"/>
    <property type="match status" value="1"/>
</dbReference>
<dbReference type="InterPro" id="IPR004675">
    <property type="entry name" value="AhpD_core"/>
</dbReference>
<dbReference type="AlphaFoldDB" id="A0A542Y966"/>
<evidence type="ECO:0000259" key="1">
    <source>
        <dbReference type="Pfam" id="PF02627"/>
    </source>
</evidence>
<accession>A0A542Y966</accession>
<dbReference type="STRING" id="55969.SD72_07065"/>
<dbReference type="OrthoDB" id="9801997at2"/>